<gene>
    <name evidence="3" type="ORF">T190607A01A_20132</name>
</gene>
<organism evidence="3 4">
    <name type="scientific">Tenacibaculum platacis</name>
    <dbReference type="NCBI Taxonomy" id="3137852"/>
    <lineage>
        <taxon>Bacteria</taxon>
        <taxon>Pseudomonadati</taxon>
        <taxon>Bacteroidota</taxon>
        <taxon>Flavobacteriia</taxon>
        <taxon>Flavobacteriales</taxon>
        <taxon>Flavobacteriaceae</taxon>
        <taxon>Tenacibaculum</taxon>
    </lineage>
</organism>
<dbReference type="InterPro" id="IPR050703">
    <property type="entry name" value="Flavin_MAO"/>
</dbReference>
<proteinExistence type="inferred from homology"/>
<dbReference type="PANTHER" id="PTHR43563:SF1">
    <property type="entry name" value="AMINE OXIDASE [FLAVIN-CONTAINING] B"/>
    <property type="match status" value="1"/>
</dbReference>
<dbReference type="InterPro" id="IPR036188">
    <property type="entry name" value="FAD/NAD-bd_sf"/>
</dbReference>
<dbReference type="RefSeq" id="WP_348711510.1">
    <property type="nucleotide sequence ID" value="NZ_CAXIXY010000004.1"/>
</dbReference>
<evidence type="ECO:0000259" key="2">
    <source>
        <dbReference type="Pfam" id="PF01593"/>
    </source>
</evidence>
<evidence type="ECO:0000313" key="4">
    <source>
        <dbReference type="Proteomes" id="UP001497416"/>
    </source>
</evidence>
<dbReference type="PANTHER" id="PTHR43563">
    <property type="entry name" value="AMINE OXIDASE"/>
    <property type="match status" value="1"/>
</dbReference>
<name>A0ABM9NYI4_9FLAO</name>
<dbReference type="SUPFAM" id="SSF51905">
    <property type="entry name" value="FAD/NAD(P)-binding domain"/>
    <property type="match status" value="1"/>
</dbReference>
<keyword evidence="4" id="KW-1185">Reference proteome</keyword>
<dbReference type="InterPro" id="IPR002937">
    <property type="entry name" value="Amino_oxidase"/>
</dbReference>
<dbReference type="EMBL" id="CAXIXY010000004">
    <property type="protein sequence ID" value="CAL2083422.1"/>
    <property type="molecule type" value="Genomic_DNA"/>
</dbReference>
<dbReference type="Gene3D" id="3.50.50.60">
    <property type="entry name" value="FAD/NAD(P)-binding domain"/>
    <property type="match status" value="2"/>
</dbReference>
<dbReference type="SUPFAM" id="SSF54373">
    <property type="entry name" value="FAD-linked reductases, C-terminal domain"/>
    <property type="match status" value="1"/>
</dbReference>
<comment type="similarity">
    <text evidence="1">Belongs to the flavin monoamine oxidase family.</text>
</comment>
<dbReference type="Proteomes" id="UP001497416">
    <property type="component" value="Unassembled WGS sequence"/>
</dbReference>
<protein>
    <submittedName>
        <fullName evidence="3">Amine oxidase, flavin-containing</fullName>
    </submittedName>
</protein>
<evidence type="ECO:0000313" key="3">
    <source>
        <dbReference type="EMBL" id="CAL2083422.1"/>
    </source>
</evidence>
<reference evidence="3 4" key="1">
    <citation type="submission" date="2024-05" db="EMBL/GenBank/DDBJ databases">
        <authorList>
            <person name="Duchaud E."/>
        </authorList>
    </citation>
    <scope>NUCLEOTIDE SEQUENCE [LARGE SCALE GENOMIC DNA]</scope>
    <source>
        <strain evidence="3">Ena-SAMPLE-TAB-13-05-2024-13:56:06:370-140302</strain>
    </source>
</reference>
<sequence>MKKEILIIGGGLSGLVTGYLLKKKGNYSIKILEANSRLGGRIYTKKVGSAPIELGATWLWKYNTSLLNLCKELNVNLFEQQMEGDALFEAMSANPPQRFKLPPNQEISYRIDGGTSALLDKLSNELQRCILLNEKVLEFNSSDDKVLVKTPNSTYYCDTVISTLPPKLLVNSIQFSPELPKDVIQISDKTHTWMKDSIKFSVVYDTPFWRKNGLSGVAFSNVGPFTELYDHSNASDNGFALMGFLNGALAPLSLEQRRQKVIDQLTKFFGEEATQHIFYEEKVWRNEELTTFPDNQFIMPHQHNGHIIYQKPFLNGKLFISGSETSKEFGGYMEGAVRRAFNIIENL</sequence>
<dbReference type="Pfam" id="PF13450">
    <property type="entry name" value="NAD_binding_8"/>
    <property type="match status" value="1"/>
</dbReference>
<evidence type="ECO:0000256" key="1">
    <source>
        <dbReference type="ARBA" id="ARBA00005995"/>
    </source>
</evidence>
<feature type="domain" description="Amine oxidase" evidence="2">
    <location>
        <begin position="106"/>
        <end position="339"/>
    </location>
</feature>
<comment type="caution">
    <text evidence="3">The sequence shown here is derived from an EMBL/GenBank/DDBJ whole genome shotgun (WGS) entry which is preliminary data.</text>
</comment>
<dbReference type="Pfam" id="PF01593">
    <property type="entry name" value="Amino_oxidase"/>
    <property type="match status" value="1"/>
</dbReference>
<accession>A0ABM9NYI4</accession>